<reference evidence="1 2" key="1">
    <citation type="journal article" date="2015" name="Genome Announc.">
        <title>Expanding the biotechnology potential of lactobacilli through comparative genomics of 213 strains and associated genera.</title>
        <authorList>
            <person name="Sun Z."/>
            <person name="Harris H.M."/>
            <person name="McCann A."/>
            <person name="Guo C."/>
            <person name="Argimon S."/>
            <person name="Zhang W."/>
            <person name="Yang X."/>
            <person name="Jeffery I.B."/>
            <person name="Cooney J.C."/>
            <person name="Kagawa T.F."/>
            <person name="Liu W."/>
            <person name="Song Y."/>
            <person name="Salvetti E."/>
            <person name="Wrobel A."/>
            <person name="Rasinkangas P."/>
            <person name="Parkhill J."/>
            <person name="Rea M.C."/>
            <person name="O'Sullivan O."/>
            <person name="Ritari J."/>
            <person name="Douillard F.P."/>
            <person name="Paul Ross R."/>
            <person name="Yang R."/>
            <person name="Briner A.E."/>
            <person name="Felis G.E."/>
            <person name="de Vos W.M."/>
            <person name="Barrangou R."/>
            <person name="Klaenhammer T.R."/>
            <person name="Caufield P.W."/>
            <person name="Cui Y."/>
            <person name="Zhang H."/>
            <person name="O'Toole P.W."/>
        </authorList>
    </citation>
    <scope>NUCLEOTIDE SEQUENCE [LARGE SCALE GENOMIC DNA]</scope>
    <source>
        <strain evidence="1 2">DSM 16230</strain>
    </source>
</reference>
<keyword evidence="2" id="KW-1185">Reference proteome</keyword>
<protein>
    <recommendedName>
        <fullName evidence="3">DUF771 domain-containing protein</fullName>
    </recommendedName>
</protein>
<sequence length="109" mass="12615">MASIINEEELKIFLRETVRDLADEMLSNELSGHTWGIDEFRKACCGGKDKPWVSTFIFAPFKKEIDVKNGGWLIPAHGKGTKFVIFAKPACEWMEENRQRIDWEARILK</sequence>
<dbReference type="Pfam" id="PF05595">
    <property type="entry name" value="DUF771"/>
    <property type="match status" value="1"/>
</dbReference>
<evidence type="ECO:0000313" key="1">
    <source>
        <dbReference type="EMBL" id="KRL99761.1"/>
    </source>
</evidence>
<organism evidence="1 2">
    <name type="scientific">Liquorilactobacillus satsumensis DSM 16230 = JCM 12392</name>
    <dbReference type="NCBI Taxonomy" id="1423801"/>
    <lineage>
        <taxon>Bacteria</taxon>
        <taxon>Bacillati</taxon>
        <taxon>Bacillota</taxon>
        <taxon>Bacilli</taxon>
        <taxon>Lactobacillales</taxon>
        <taxon>Lactobacillaceae</taxon>
        <taxon>Liquorilactobacillus</taxon>
    </lineage>
</organism>
<evidence type="ECO:0000313" key="2">
    <source>
        <dbReference type="Proteomes" id="UP000051166"/>
    </source>
</evidence>
<dbReference type="STRING" id="1423801.FD50_GL000081"/>
<accession>A0A0R1V283</accession>
<gene>
    <name evidence="1" type="ORF">FD50_GL000081</name>
</gene>
<comment type="caution">
    <text evidence="1">The sequence shown here is derived from an EMBL/GenBank/DDBJ whole genome shotgun (WGS) entry which is preliminary data.</text>
</comment>
<evidence type="ECO:0008006" key="3">
    <source>
        <dbReference type="Google" id="ProtNLM"/>
    </source>
</evidence>
<dbReference type="InterPro" id="IPR008489">
    <property type="entry name" value="DUF771"/>
</dbReference>
<name>A0A0R1V283_9LACO</name>
<dbReference type="EMBL" id="AZFQ01000023">
    <property type="protein sequence ID" value="KRL99761.1"/>
    <property type="molecule type" value="Genomic_DNA"/>
</dbReference>
<dbReference type="Proteomes" id="UP000051166">
    <property type="component" value="Unassembled WGS sequence"/>
</dbReference>
<proteinExistence type="predicted"/>
<dbReference type="PATRIC" id="fig|1423801.4.peg.82"/>
<dbReference type="RefSeq" id="WP_054756600.1">
    <property type="nucleotide sequence ID" value="NZ_AZFQ01000023.1"/>
</dbReference>
<dbReference type="GeneID" id="98307549"/>
<dbReference type="AlphaFoldDB" id="A0A0R1V283"/>